<dbReference type="AlphaFoldDB" id="A0A427YV43"/>
<keyword evidence="5 11" id="KW-0812">Transmembrane</keyword>
<accession>A0A427YV43</accession>
<evidence type="ECO:0000256" key="10">
    <source>
        <dbReference type="SAM" id="MobiDB-lite"/>
    </source>
</evidence>
<comment type="similarity">
    <text evidence="3">Belongs to the PIGS family.</text>
</comment>
<keyword evidence="4" id="KW-0337">GPI-anchor biosynthesis</keyword>
<evidence type="ECO:0000256" key="1">
    <source>
        <dbReference type="ARBA" id="ARBA00004477"/>
    </source>
</evidence>
<protein>
    <submittedName>
        <fullName evidence="12">GPI transamidase component</fullName>
    </submittedName>
</protein>
<comment type="pathway">
    <text evidence="2">Glycolipid biosynthesis; glycosylphosphatidylinositol-anchor biosynthesis.</text>
</comment>
<evidence type="ECO:0000256" key="6">
    <source>
        <dbReference type="ARBA" id="ARBA00022824"/>
    </source>
</evidence>
<dbReference type="GO" id="GO:0006506">
    <property type="term" value="P:GPI anchor biosynthetic process"/>
    <property type="evidence" value="ECO:0007669"/>
    <property type="project" value="UniProtKB-UniPathway"/>
</dbReference>
<gene>
    <name evidence="12" type="primary">GPI17</name>
    <name evidence="12" type="ORF">EHS25_000085</name>
</gene>
<dbReference type="GO" id="GO:0016255">
    <property type="term" value="P:attachment of GPI anchor to protein"/>
    <property type="evidence" value="ECO:0007669"/>
    <property type="project" value="InterPro"/>
</dbReference>
<evidence type="ECO:0000256" key="4">
    <source>
        <dbReference type="ARBA" id="ARBA00022502"/>
    </source>
</evidence>
<comment type="subcellular location">
    <subcellularLocation>
        <location evidence="1">Endoplasmic reticulum membrane</location>
        <topology evidence="1">Multi-pass membrane protein</topology>
    </subcellularLocation>
</comment>
<evidence type="ECO:0000256" key="2">
    <source>
        <dbReference type="ARBA" id="ARBA00004687"/>
    </source>
</evidence>
<keyword evidence="13" id="KW-1185">Reference proteome</keyword>
<evidence type="ECO:0000313" key="12">
    <source>
        <dbReference type="EMBL" id="RSH95000.1"/>
    </source>
</evidence>
<dbReference type="GO" id="GO:0042765">
    <property type="term" value="C:GPI-anchor transamidase complex"/>
    <property type="evidence" value="ECO:0007669"/>
    <property type="project" value="InterPro"/>
</dbReference>
<keyword evidence="8 11" id="KW-0472">Membrane</keyword>
<sequence>MSISNPDTPPPHPPPPPVAPLANPSTPQVRPTPQEISDEINPPYRTRLLIILSFPVLFLLATPFWWYTTSIERLPLPVERISALENLPPPDVRSAILLTGSPGSYPSPPPGKAQYAVKDVCEAIGKEVVRGVDGIYAQGRTKGFRWWDLVYEAERRSSPALRVHLTSSDRANTTFPLEPYVQSTEMGLGPGSGLGLSAEIKPGTLVVPAHPSLISDRFLRQHYKIAVINSLLGLYPSDPPEIPLRALKYSPNITLSFVLLNEDSADGSYVRSWDIEGAIRDHFLPHLEPLSPVFNFSIESQILYHAPLSFEPTYGPAFDTDDGQVARAIEAAQGGDQRAEEVAAALLDDRKGDEAWLIDEEMMKVFVNSERWSLDSGSTNNPVLRFLLFVPSAKHRPMRLSVPDSAQSFLLPQFGAVALLNPPTSAPSSQAYHLPLSALSPSFHLFTQHLYSLLALPTYPAKVHPPPPANPLQPPSPLTPPLSRWQVETVLRQRMRENSDEARKTLAGISRLVKKIKEMQVGDGVRGKVLGAVEKLERLQTTPDPLEAFILSRDAVALANQAFFDPSMMGLLYFPNEHKFAVYTPLFAPIAVPMIVGLLKEAIAWNRGRKVSR</sequence>
<feature type="compositionally biased region" description="Pro residues" evidence="10">
    <location>
        <begin position="7"/>
        <end position="19"/>
    </location>
</feature>
<keyword evidence="7 11" id="KW-1133">Transmembrane helix</keyword>
<evidence type="ECO:0000256" key="3">
    <source>
        <dbReference type="ARBA" id="ARBA00005316"/>
    </source>
</evidence>
<dbReference type="Proteomes" id="UP000279259">
    <property type="component" value="Unassembled WGS sequence"/>
</dbReference>
<organism evidence="12 13">
    <name type="scientific">Saitozyma podzolica</name>
    <dbReference type="NCBI Taxonomy" id="1890683"/>
    <lineage>
        <taxon>Eukaryota</taxon>
        <taxon>Fungi</taxon>
        <taxon>Dikarya</taxon>
        <taxon>Basidiomycota</taxon>
        <taxon>Agaricomycotina</taxon>
        <taxon>Tremellomycetes</taxon>
        <taxon>Tremellales</taxon>
        <taxon>Trimorphomycetaceae</taxon>
        <taxon>Saitozyma</taxon>
    </lineage>
</organism>
<dbReference type="STRING" id="1890683.A0A427YV43"/>
<feature type="region of interest" description="Disordered" evidence="10">
    <location>
        <begin position="1"/>
        <end position="38"/>
    </location>
</feature>
<dbReference type="Pfam" id="PF10510">
    <property type="entry name" value="PIG-S"/>
    <property type="match status" value="1"/>
</dbReference>
<proteinExistence type="inferred from homology"/>
<dbReference type="PANTHER" id="PTHR21072:SF13">
    <property type="entry name" value="GPI TRANSAMIDASE COMPONENT PIG-S"/>
    <property type="match status" value="1"/>
</dbReference>
<dbReference type="EMBL" id="RSCD01000001">
    <property type="protein sequence ID" value="RSH95000.1"/>
    <property type="molecule type" value="Genomic_DNA"/>
</dbReference>
<feature type="transmembrane region" description="Helical" evidence="11">
    <location>
        <begin position="48"/>
        <end position="67"/>
    </location>
</feature>
<dbReference type="InterPro" id="IPR019540">
    <property type="entry name" value="PtdIno-glycan_biosynth_class_S"/>
</dbReference>
<dbReference type="PANTHER" id="PTHR21072">
    <property type="entry name" value="GPI TRANSAMIDASE COMPONENT PIG-S"/>
    <property type="match status" value="1"/>
</dbReference>
<comment type="caution">
    <text evidence="12">The sequence shown here is derived from an EMBL/GenBank/DDBJ whole genome shotgun (WGS) entry which is preliminary data.</text>
</comment>
<evidence type="ECO:0000256" key="5">
    <source>
        <dbReference type="ARBA" id="ARBA00022692"/>
    </source>
</evidence>
<evidence type="ECO:0000256" key="11">
    <source>
        <dbReference type="SAM" id="Phobius"/>
    </source>
</evidence>
<name>A0A427YV43_9TREE</name>
<keyword evidence="9" id="KW-0325">Glycoprotein</keyword>
<evidence type="ECO:0000256" key="8">
    <source>
        <dbReference type="ARBA" id="ARBA00023136"/>
    </source>
</evidence>
<evidence type="ECO:0000313" key="13">
    <source>
        <dbReference type="Proteomes" id="UP000279259"/>
    </source>
</evidence>
<keyword evidence="6" id="KW-0256">Endoplasmic reticulum</keyword>
<evidence type="ECO:0000256" key="9">
    <source>
        <dbReference type="ARBA" id="ARBA00023180"/>
    </source>
</evidence>
<reference evidence="12 13" key="1">
    <citation type="submission" date="2018-11" db="EMBL/GenBank/DDBJ databases">
        <title>Genome sequence of Saitozyma podzolica DSM 27192.</title>
        <authorList>
            <person name="Aliyu H."/>
            <person name="Gorte O."/>
            <person name="Ochsenreither K."/>
        </authorList>
    </citation>
    <scope>NUCLEOTIDE SEQUENCE [LARGE SCALE GENOMIC DNA]</scope>
    <source>
        <strain evidence="12 13">DSM 27192</strain>
    </source>
</reference>
<dbReference type="UniPathway" id="UPA00196"/>
<dbReference type="OrthoDB" id="28748at2759"/>
<evidence type="ECO:0000256" key="7">
    <source>
        <dbReference type="ARBA" id="ARBA00022989"/>
    </source>
</evidence>
<feature type="transmembrane region" description="Helical" evidence="11">
    <location>
        <begin position="580"/>
        <end position="599"/>
    </location>
</feature>